<dbReference type="Proteomes" id="UP001396334">
    <property type="component" value="Unassembled WGS sequence"/>
</dbReference>
<organism evidence="1 2">
    <name type="scientific">Hibiscus sabdariffa</name>
    <name type="common">roselle</name>
    <dbReference type="NCBI Taxonomy" id="183260"/>
    <lineage>
        <taxon>Eukaryota</taxon>
        <taxon>Viridiplantae</taxon>
        <taxon>Streptophyta</taxon>
        <taxon>Embryophyta</taxon>
        <taxon>Tracheophyta</taxon>
        <taxon>Spermatophyta</taxon>
        <taxon>Magnoliopsida</taxon>
        <taxon>eudicotyledons</taxon>
        <taxon>Gunneridae</taxon>
        <taxon>Pentapetalae</taxon>
        <taxon>rosids</taxon>
        <taxon>malvids</taxon>
        <taxon>Malvales</taxon>
        <taxon>Malvaceae</taxon>
        <taxon>Malvoideae</taxon>
        <taxon>Hibiscus</taxon>
    </lineage>
</organism>
<accession>A0ABR2U7X3</accession>
<evidence type="ECO:0000313" key="1">
    <source>
        <dbReference type="EMBL" id="KAK9045559.1"/>
    </source>
</evidence>
<proteinExistence type="predicted"/>
<keyword evidence="2" id="KW-1185">Reference proteome</keyword>
<protein>
    <submittedName>
        <fullName evidence="1">Uncharacterized protein</fullName>
    </submittedName>
</protein>
<gene>
    <name evidence="1" type="ORF">V6N11_051468</name>
</gene>
<reference evidence="1 2" key="1">
    <citation type="journal article" date="2024" name="G3 (Bethesda)">
        <title>Genome assembly of Hibiscus sabdariffa L. provides insights into metabolisms of medicinal natural products.</title>
        <authorList>
            <person name="Kim T."/>
        </authorList>
    </citation>
    <scope>NUCLEOTIDE SEQUENCE [LARGE SCALE GENOMIC DNA]</scope>
    <source>
        <strain evidence="1">TK-2024</strain>
        <tissue evidence="1">Old leaves</tissue>
    </source>
</reference>
<name>A0ABR2U7X3_9ROSI</name>
<dbReference type="EMBL" id="JBBPBN010000001">
    <property type="protein sequence ID" value="KAK9045559.1"/>
    <property type="molecule type" value="Genomic_DNA"/>
</dbReference>
<sequence>MQSSTLPPFHTCKLVCGSLPLSLSFFLFLCQPPSSTLFLSKPKIEKLGLQGIDPGLKHSAVNKDDRAQPSHELIAKRAVSKSISEG</sequence>
<evidence type="ECO:0000313" key="2">
    <source>
        <dbReference type="Proteomes" id="UP001396334"/>
    </source>
</evidence>
<comment type="caution">
    <text evidence="1">The sequence shown here is derived from an EMBL/GenBank/DDBJ whole genome shotgun (WGS) entry which is preliminary data.</text>
</comment>